<proteinExistence type="predicted"/>
<sequence length="73" mass="7829">MEVGKITVQEAAAILHVSQQFVRIGMQQKQLPIGTALKMSSKWTYQISAGLLAQYSGADVAAELARIRGKAVA</sequence>
<protein>
    <recommendedName>
        <fullName evidence="3">Excisionase family DNA binding protein</fullName>
    </recommendedName>
</protein>
<evidence type="ECO:0000313" key="2">
    <source>
        <dbReference type="Proteomes" id="UP000723714"/>
    </source>
</evidence>
<evidence type="ECO:0008006" key="3">
    <source>
        <dbReference type="Google" id="ProtNLM"/>
    </source>
</evidence>
<name>A0ABS6D244_9FIRM</name>
<organism evidence="1 2">
    <name type="scientific">Faecalicatena faecalis</name>
    <dbReference type="NCBI Taxonomy" id="2726362"/>
    <lineage>
        <taxon>Bacteria</taxon>
        <taxon>Bacillati</taxon>
        <taxon>Bacillota</taxon>
        <taxon>Clostridia</taxon>
        <taxon>Lachnospirales</taxon>
        <taxon>Lachnospiraceae</taxon>
        <taxon>Faecalicatena</taxon>
    </lineage>
</organism>
<evidence type="ECO:0000313" key="1">
    <source>
        <dbReference type="EMBL" id="MBU3875662.1"/>
    </source>
</evidence>
<dbReference type="Proteomes" id="UP000723714">
    <property type="component" value="Unassembled WGS sequence"/>
</dbReference>
<dbReference type="EMBL" id="JABACJ020000005">
    <property type="protein sequence ID" value="MBU3875662.1"/>
    <property type="molecule type" value="Genomic_DNA"/>
</dbReference>
<dbReference type="RefSeq" id="WP_216240702.1">
    <property type="nucleotide sequence ID" value="NZ_JABACJ020000005.1"/>
</dbReference>
<accession>A0ABS6D244</accession>
<comment type="caution">
    <text evidence="1">The sequence shown here is derived from an EMBL/GenBank/DDBJ whole genome shotgun (WGS) entry which is preliminary data.</text>
</comment>
<keyword evidence="2" id="KW-1185">Reference proteome</keyword>
<gene>
    <name evidence="1" type="ORF">HGO97_007535</name>
</gene>
<reference evidence="1 2" key="1">
    <citation type="submission" date="2021-06" db="EMBL/GenBank/DDBJ databases">
        <title>Faecalicatena sp. nov. isolated from porcine feces.</title>
        <authorList>
            <person name="Oh B.S."/>
            <person name="Lee J.H."/>
        </authorList>
    </citation>
    <scope>NUCLEOTIDE SEQUENCE [LARGE SCALE GENOMIC DNA]</scope>
    <source>
        <strain evidence="1 2">AGMB00832</strain>
    </source>
</reference>